<evidence type="ECO:0000256" key="2">
    <source>
        <dbReference type="ARBA" id="ARBA00022448"/>
    </source>
</evidence>
<dbReference type="GO" id="GO:0006605">
    <property type="term" value="P:protein targeting"/>
    <property type="evidence" value="ECO:0007669"/>
    <property type="project" value="InterPro"/>
</dbReference>
<dbReference type="InterPro" id="IPR005807">
    <property type="entry name" value="SecE_bac"/>
</dbReference>
<feature type="transmembrane region" description="Helical" evidence="9">
    <location>
        <begin position="15"/>
        <end position="36"/>
    </location>
</feature>
<dbReference type="PANTHER" id="PTHR33910:SF1">
    <property type="entry name" value="PROTEIN TRANSLOCASE SUBUNIT SECE"/>
    <property type="match status" value="1"/>
</dbReference>
<evidence type="ECO:0000256" key="5">
    <source>
        <dbReference type="ARBA" id="ARBA00022927"/>
    </source>
</evidence>
<dbReference type="GO" id="GO:0008320">
    <property type="term" value="F:protein transmembrane transporter activity"/>
    <property type="evidence" value="ECO:0007669"/>
    <property type="project" value="InterPro"/>
</dbReference>
<reference evidence="10" key="2">
    <citation type="journal article" date="2021" name="PeerJ">
        <title>Extensive microbial diversity within the chicken gut microbiome revealed by metagenomics and culture.</title>
        <authorList>
            <person name="Gilroy R."/>
            <person name="Ravi A."/>
            <person name="Getino M."/>
            <person name="Pursley I."/>
            <person name="Horton D.L."/>
            <person name="Alikhan N.F."/>
            <person name="Baker D."/>
            <person name="Gharbi K."/>
            <person name="Hall N."/>
            <person name="Watson M."/>
            <person name="Adriaenssens E.M."/>
            <person name="Foster-Nyarko E."/>
            <person name="Jarju S."/>
            <person name="Secka A."/>
            <person name="Antonio M."/>
            <person name="Oren A."/>
            <person name="Chaudhuri R.R."/>
            <person name="La Ragione R."/>
            <person name="Hildebrand F."/>
            <person name="Pallen M.J."/>
        </authorList>
    </citation>
    <scope>NUCLEOTIDE SEQUENCE</scope>
    <source>
        <strain evidence="10">2830</strain>
    </source>
</reference>
<organism evidence="10 11">
    <name type="scientific">Candidatus Avidehalobacter gallistercoris</name>
    <dbReference type="NCBI Taxonomy" id="2840694"/>
    <lineage>
        <taxon>Bacteria</taxon>
        <taxon>Bacillati</taxon>
        <taxon>Bacillota</taxon>
        <taxon>Clostridia</taxon>
        <taxon>Eubacteriales</taxon>
        <taxon>Peptococcaceae</taxon>
        <taxon>Peptococcaceae incertae sedis</taxon>
        <taxon>Candidatus Avidehalobacter</taxon>
    </lineage>
</organism>
<dbReference type="GO" id="GO:0043952">
    <property type="term" value="P:protein transport by the Sec complex"/>
    <property type="evidence" value="ECO:0007669"/>
    <property type="project" value="TreeGrafter"/>
</dbReference>
<accession>A0A9D1HLH9</accession>
<protein>
    <submittedName>
        <fullName evidence="10">Preprotein translocase subunit SecE</fullName>
    </submittedName>
</protein>
<evidence type="ECO:0000256" key="6">
    <source>
        <dbReference type="ARBA" id="ARBA00022989"/>
    </source>
</evidence>
<dbReference type="Gene3D" id="1.20.5.1030">
    <property type="entry name" value="Preprotein translocase secy subunit"/>
    <property type="match status" value="1"/>
</dbReference>
<dbReference type="AlphaFoldDB" id="A0A9D1HLH9"/>
<keyword evidence="7" id="KW-0811">Translocation</keyword>
<gene>
    <name evidence="10" type="primary">secE</name>
    <name evidence="10" type="ORF">IAB00_02585</name>
</gene>
<keyword evidence="6 9" id="KW-1133">Transmembrane helix</keyword>
<name>A0A9D1HLH9_9FIRM</name>
<dbReference type="Proteomes" id="UP000824124">
    <property type="component" value="Unassembled WGS sequence"/>
</dbReference>
<keyword evidence="3" id="KW-1003">Cell membrane</keyword>
<keyword evidence="2" id="KW-0813">Transport</keyword>
<dbReference type="GO" id="GO:0006886">
    <property type="term" value="P:intracellular protein transport"/>
    <property type="evidence" value="ECO:0007669"/>
    <property type="project" value="InterPro"/>
</dbReference>
<dbReference type="EMBL" id="DVMH01000017">
    <property type="protein sequence ID" value="HIU10118.1"/>
    <property type="molecule type" value="Genomic_DNA"/>
</dbReference>
<dbReference type="NCBIfam" id="TIGR00964">
    <property type="entry name" value="secE_bact"/>
    <property type="match status" value="1"/>
</dbReference>
<evidence type="ECO:0000256" key="3">
    <source>
        <dbReference type="ARBA" id="ARBA00022475"/>
    </source>
</evidence>
<dbReference type="InterPro" id="IPR038379">
    <property type="entry name" value="SecE_sf"/>
</dbReference>
<dbReference type="GO" id="GO:0009306">
    <property type="term" value="P:protein secretion"/>
    <property type="evidence" value="ECO:0007669"/>
    <property type="project" value="InterPro"/>
</dbReference>
<evidence type="ECO:0000313" key="11">
    <source>
        <dbReference type="Proteomes" id="UP000824124"/>
    </source>
</evidence>
<dbReference type="PANTHER" id="PTHR33910">
    <property type="entry name" value="PROTEIN TRANSLOCASE SUBUNIT SECE"/>
    <property type="match status" value="1"/>
</dbReference>
<keyword evidence="5" id="KW-0653">Protein transport</keyword>
<keyword evidence="8 9" id="KW-0472">Membrane</keyword>
<proteinExistence type="predicted"/>
<evidence type="ECO:0000256" key="4">
    <source>
        <dbReference type="ARBA" id="ARBA00022692"/>
    </source>
</evidence>
<dbReference type="Pfam" id="PF00584">
    <property type="entry name" value="SecE"/>
    <property type="match status" value="1"/>
</dbReference>
<comment type="subcellular location">
    <subcellularLocation>
        <location evidence="1">Membrane</location>
    </subcellularLocation>
</comment>
<dbReference type="GO" id="GO:0005886">
    <property type="term" value="C:plasma membrane"/>
    <property type="evidence" value="ECO:0007669"/>
    <property type="project" value="TreeGrafter"/>
</dbReference>
<sequence length="49" mass="5312">MVELKKVHWPDKEKVVKYTGVVFGVVIVLGAVIWLLDTGFSAAVSLIVG</sequence>
<evidence type="ECO:0000256" key="7">
    <source>
        <dbReference type="ARBA" id="ARBA00023010"/>
    </source>
</evidence>
<reference evidence="10" key="1">
    <citation type="submission" date="2020-10" db="EMBL/GenBank/DDBJ databases">
        <authorList>
            <person name="Gilroy R."/>
        </authorList>
    </citation>
    <scope>NUCLEOTIDE SEQUENCE</scope>
    <source>
        <strain evidence="10">2830</strain>
    </source>
</reference>
<comment type="caution">
    <text evidence="10">The sequence shown here is derived from an EMBL/GenBank/DDBJ whole genome shotgun (WGS) entry which is preliminary data.</text>
</comment>
<keyword evidence="4 9" id="KW-0812">Transmembrane</keyword>
<evidence type="ECO:0000313" key="10">
    <source>
        <dbReference type="EMBL" id="HIU10118.1"/>
    </source>
</evidence>
<evidence type="ECO:0000256" key="8">
    <source>
        <dbReference type="ARBA" id="ARBA00023136"/>
    </source>
</evidence>
<evidence type="ECO:0000256" key="1">
    <source>
        <dbReference type="ARBA" id="ARBA00004370"/>
    </source>
</evidence>
<dbReference type="InterPro" id="IPR001901">
    <property type="entry name" value="Translocase_SecE/Sec61-g"/>
</dbReference>
<evidence type="ECO:0000256" key="9">
    <source>
        <dbReference type="SAM" id="Phobius"/>
    </source>
</evidence>